<dbReference type="Proteomes" id="UP000288178">
    <property type="component" value="Unassembled WGS sequence"/>
</dbReference>
<organism evidence="1 2">
    <name type="scientific">Rubrivivax albus</name>
    <dbReference type="NCBI Taxonomy" id="2499835"/>
    <lineage>
        <taxon>Bacteria</taxon>
        <taxon>Pseudomonadati</taxon>
        <taxon>Pseudomonadota</taxon>
        <taxon>Betaproteobacteria</taxon>
        <taxon>Burkholderiales</taxon>
        <taxon>Sphaerotilaceae</taxon>
        <taxon>Rubrivivax</taxon>
    </lineage>
</organism>
<evidence type="ECO:0000313" key="2">
    <source>
        <dbReference type="Proteomes" id="UP000288178"/>
    </source>
</evidence>
<name>A0A437JVN5_9BURK</name>
<accession>A0A437JVN5</accession>
<evidence type="ECO:0000313" key="1">
    <source>
        <dbReference type="EMBL" id="RVT51427.1"/>
    </source>
</evidence>
<proteinExistence type="predicted"/>
<protein>
    <submittedName>
        <fullName evidence="1">DUF2946 domain-containing protein</fullName>
    </submittedName>
</protein>
<dbReference type="EMBL" id="SACT01000003">
    <property type="protein sequence ID" value="RVT51427.1"/>
    <property type="molecule type" value="Genomic_DNA"/>
</dbReference>
<gene>
    <name evidence="1" type="ORF">ENE75_11405</name>
</gene>
<dbReference type="InterPro" id="IPR021333">
    <property type="entry name" value="DUF2946"/>
</dbReference>
<reference evidence="1 2" key="1">
    <citation type="submission" date="2019-01" db="EMBL/GenBank/DDBJ databases">
        <authorList>
            <person name="Chen W.-M."/>
        </authorList>
    </citation>
    <scope>NUCLEOTIDE SEQUENCE [LARGE SCALE GENOMIC DNA]</scope>
    <source>
        <strain evidence="1 2">ICH-3</strain>
    </source>
</reference>
<dbReference type="AlphaFoldDB" id="A0A437JVN5"/>
<dbReference type="Pfam" id="PF11162">
    <property type="entry name" value="DUF2946"/>
    <property type="match status" value="1"/>
</dbReference>
<keyword evidence="2" id="KW-1185">Reference proteome</keyword>
<sequence length="140" mass="14741">MPLHSRPVNVLRPHLRPVTWLALVAVLALALMPTLSHALAFARGDAVAWTEVCTPQGIKVVALDSADTDAPATPVSTGQHLEHCPFCKLGSDDALPLPPALPAMADPLPPGPFLPPLFLQAPRTLHAWAAAQPRAPPTVS</sequence>
<comment type="caution">
    <text evidence="1">The sequence shown here is derived from an EMBL/GenBank/DDBJ whole genome shotgun (WGS) entry which is preliminary data.</text>
</comment>